<dbReference type="EMBL" id="UZAH01026862">
    <property type="protein sequence ID" value="VDO86155.1"/>
    <property type="molecule type" value="Genomic_DNA"/>
</dbReference>
<dbReference type="AlphaFoldDB" id="A0A3P8CNL6"/>
<evidence type="ECO:0000313" key="2">
    <source>
        <dbReference type="Proteomes" id="UP000050761"/>
    </source>
</evidence>
<evidence type="ECO:0000313" key="3">
    <source>
        <dbReference type="WBParaSite" id="HPBE_0001073201-mRNA-1"/>
    </source>
</evidence>
<accession>A0A3P8CNL6</accession>
<reference evidence="1 2" key="1">
    <citation type="submission" date="2018-11" db="EMBL/GenBank/DDBJ databases">
        <authorList>
            <consortium name="Pathogen Informatics"/>
        </authorList>
    </citation>
    <scope>NUCLEOTIDE SEQUENCE [LARGE SCALE GENOMIC DNA]</scope>
</reference>
<name>A0A3P8CNL6_HELPZ</name>
<protein>
    <submittedName>
        <fullName evidence="3">DUF4476 domain-containing protein</fullName>
    </submittedName>
</protein>
<dbReference type="WBParaSite" id="HPBE_0001073201-mRNA-1">
    <property type="protein sequence ID" value="HPBE_0001073201-mRNA-1"/>
    <property type="gene ID" value="HPBE_0001073201"/>
</dbReference>
<reference evidence="3" key="2">
    <citation type="submission" date="2019-09" db="UniProtKB">
        <authorList>
            <consortium name="WormBaseParasite"/>
        </authorList>
    </citation>
    <scope>IDENTIFICATION</scope>
</reference>
<dbReference type="Gene3D" id="1.10.10.60">
    <property type="entry name" value="Homeodomain-like"/>
    <property type="match status" value="1"/>
</dbReference>
<dbReference type="SUPFAM" id="SSF109715">
    <property type="entry name" value="DEK C-terminal domain"/>
    <property type="match status" value="1"/>
</dbReference>
<organism evidence="1">
    <name type="scientific">Heligmosomoides polygyrus</name>
    <name type="common">Parasitic roundworm</name>
    <dbReference type="NCBI Taxonomy" id="6339"/>
    <lineage>
        <taxon>Eukaryota</taxon>
        <taxon>Metazoa</taxon>
        <taxon>Ecdysozoa</taxon>
        <taxon>Nematoda</taxon>
        <taxon>Chromadorea</taxon>
        <taxon>Rhabditida</taxon>
        <taxon>Rhabditina</taxon>
        <taxon>Rhabditomorpha</taxon>
        <taxon>Strongyloidea</taxon>
        <taxon>Heligmosomidae</taxon>
        <taxon>Heligmosomoides</taxon>
    </lineage>
</organism>
<sequence>MARFFFKSQPQNNGVEAAIENLLNGVDWKKVTMKQFCLAVLESFPTRDIAVLEAYVGKAVLSVGPVACIRVSVFSSACKSEQFPVAPHGGTDIVTIEVDIV</sequence>
<keyword evidence="2" id="KW-1185">Reference proteome</keyword>
<dbReference type="Proteomes" id="UP000050761">
    <property type="component" value="Unassembled WGS sequence"/>
</dbReference>
<proteinExistence type="predicted"/>
<gene>
    <name evidence="1" type="ORF">HPBE_LOCUS10733</name>
</gene>
<evidence type="ECO:0000313" key="1">
    <source>
        <dbReference type="EMBL" id="VDO86155.1"/>
    </source>
</evidence>